<name>A0AAV7Y4J8_9NEOP</name>
<dbReference type="AlphaFoldDB" id="A0AAV7Y4J8"/>
<keyword evidence="3" id="KW-1185">Reference proteome</keyword>
<evidence type="ECO:0000313" key="2">
    <source>
        <dbReference type="EMBL" id="KAJ1531532.1"/>
    </source>
</evidence>
<evidence type="ECO:0000313" key="3">
    <source>
        <dbReference type="Proteomes" id="UP001075354"/>
    </source>
</evidence>
<dbReference type="Proteomes" id="UP001075354">
    <property type="component" value="Chromosome 1"/>
</dbReference>
<organism evidence="2 3">
    <name type="scientific">Megalurothrips usitatus</name>
    <name type="common">bean blossom thrips</name>
    <dbReference type="NCBI Taxonomy" id="439358"/>
    <lineage>
        <taxon>Eukaryota</taxon>
        <taxon>Metazoa</taxon>
        <taxon>Ecdysozoa</taxon>
        <taxon>Arthropoda</taxon>
        <taxon>Hexapoda</taxon>
        <taxon>Insecta</taxon>
        <taxon>Pterygota</taxon>
        <taxon>Neoptera</taxon>
        <taxon>Paraneoptera</taxon>
        <taxon>Thysanoptera</taxon>
        <taxon>Terebrantia</taxon>
        <taxon>Thripoidea</taxon>
        <taxon>Thripidae</taxon>
        <taxon>Megalurothrips</taxon>
    </lineage>
</organism>
<reference evidence="2" key="1">
    <citation type="submission" date="2022-12" db="EMBL/GenBank/DDBJ databases">
        <title>Chromosome-level genome assembly of the bean flower thrips Megalurothrips usitatus.</title>
        <authorList>
            <person name="Ma L."/>
            <person name="Liu Q."/>
            <person name="Li H."/>
            <person name="Cai W."/>
        </authorList>
    </citation>
    <scope>NUCLEOTIDE SEQUENCE</scope>
    <source>
        <strain evidence="2">Cailab_2022a</strain>
    </source>
</reference>
<evidence type="ECO:0000256" key="1">
    <source>
        <dbReference type="SAM" id="MobiDB-lite"/>
    </source>
</evidence>
<feature type="region of interest" description="Disordered" evidence="1">
    <location>
        <begin position="39"/>
        <end position="107"/>
    </location>
</feature>
<sequence length="128" mass="13677">MQFSSGCSLADSGEVAAVPHRAAAMFRAGLADGLTMAELGESNHGHGHGPGQLRKDSACDNDLWPPDACEMTPLPPPPRPFVRMGSTMTGSEASLPGPRRKEQRRQEWLNSEILNAVLSGEKVDKVAK</sequence>
<accession>A0AAV7Y4J8</accession>
<dbReference type="EMBL" id="JAPTSV010000001">
    <property type="protein sequence ID" value="KAJ1531532.1"/>
    <property type="molecule type" value="Genomic_DNA"/>
</dbReference>
<proteinExistence type="predicted"/>
<comment type="caution">
    <text evidence="2">The sequence shown here is derived from an EMBL/GenBank/DDBJ whole genome shotgun (WGS) entry which is preliminary data.</text>
</comment>
<gene>
    <name evidence="2" type="ORF">ONE63_000207</name>
</gene>
<protein>
    <submittedName>
        <fullName evidence="2">Uncharacterized protein</fullName>
    </submittedName>
</protein>